<dbReference type="InterPro" id="IPR051531">
    <property type="entry name" value="N-acetyltransferase"/>
</dbReference>
<organism evidence="3 4">
    <name type="scientific">Polaribacter reichenbachii</name>
    <dbReference type="NCBI Taxonomy" id="996801"/>
    <lineage>
        <taxon>Bacteria</taxon>
        <taxon>Pseudomonadati</taxon>
        <taxon>Bacteroidota</taxon>
        <taxon>Flavobacteriia</taxon>
        <taxon>Flavobacteriales</taxon>
        <taxon>Flavobacteriaceae</taxon>
    </lineage>
</organism>
<dbReference type="Proteomes" id="UP000092612">
    <property type="component" value="Unassembled WGS sequence"/>
</dbReference>
<dbReference type="PROSITE" id="PS51186">
    <property type="entry name" value="GNAT"/>
    <property type="match status" value="1"/>
</dbReference>
<gene>
    <name evidence="3" type="ORF">LPB301_15765</name>
</gene>
<accession>A0A1B8TPH6</accession>
<dbReference type="Pfam" id="PF13302">
    <property type="entry name" value="Acetyltransf_3"/>
    <property type="match status" value="1"/>
</dbReference>
<dbReference type="OrthoDB" id="9788916at2"/>
<name>A0A1B8TPH6_9FLAO</name>
<sequence length="165" mass="19484">MIFETQRLLIRKLNLEDLKPFHQLESNPKVLKYATGEVKTLSENKKELKDLISRYNKHLNDFWIYAIERKSDQKFVGTLALVKDNIDDEIGYRFLEKYWNKGYGFELCQATIAYCRQIGIKKLVAYCVDENIASAKILEKLKFKIVKHFISDDIKLPETKYVLEL</sequence>
<feature type="coiled-coil region" evidence="1">
    <location>
        <begin position="31"/>
        <end position="58"/>
    </location>
</feature>
<dbReference type="RefSeq" id="WP_068364412.1">
    <property type="nucleotide sequence ID" value="NZ_CP019337.1"/>
</dbReference>
<proteinExistence type="predicted"/>
<protein>
    <recommendedName>
        <fullName evidence="2">N-acetyltransferase domain-containing protein</fullName>
    </recommendedName>
</protein>
<dbReference type="EMBL" id="LSFL01000042">
    <property type="protein sequence ID" value="OBY61522.1"/>
    <property type="molecule type" value="Genomic_DNA"/>
</dbReference>
<dbReference type="PANTHER" id="PTHR43792:SF1">
    <property type="entry name" value="N-ACETYLTRANSFERASE DOMAIN-CONTAINING PROTEIN"/>
    <property type="match status" value="1"/>
</dbReference>
<keyword evidence="1" id="KW-0175">Coiled coil</keyword>
<comment type="caution">
    <text evidence="3">The sequence shown here is derived from an EMBL/GenBank/DDBJ whole genome shotgun (WGS) entry which is preliminary data.</text>
</comment>
<dbReference type="KEGG" id="prn:BW723_12010"/>
<evidence type="ECO:0000313" key="4">
    <source>
        <dbReference type="Proteomes" id="UP000092612"/>
    </source>
</evidence>
<dbReference type="STRING" id="996801.BW723_12010"/>
<feature type="domain" description="N-acetyltransferase" evidence="2">
    <location>
        <begin position="8"/>
        <end position="165"/>
    </location>
</feature>
<evidence type="ECO:0000313" key="3">
    <source>
        <dbReference type="EMBL" id="OBY61522.1"/>
    </source>
</evidence>
<dbReference type="AlphaFoldDB" id="A0A1B8TPH6"/>
<dbReference type="PANTHER" id="PTHR43792">
    <property type="entry name" value="GNAT FAMILY, PUTATIVE (AFU_ORTHOLOGUE AFUA_3G00765)-RELATED-RELATED"/>
    <property type="match status" value="1"/>
</dbReference>
<dbReference type="InterPro" id="IPR000182">
    <property type="entry name" value="GNAT_dom"/>
</dbReference>
<dbReference type="InterPro" id="IPR016181">
    <property type="entry name" value="Acyl_CoA_acyltransferase"/>
</dbReference>
<reference evidence="4" key="1">
    <citation type="submission" date="2016-02" db="EMBL/GenBank/DDBJ databases">
        <title>Paenibacillus sp. LPB0068, isolated from Crassostrea gigas.</title>
        <authorList>
            <person name="Shin S.-K."/>
            <person name="Yi H."/>
        </authorList>
    </citation>
    <scope>NUCLEOTIDE SEQUENCE [LARGE SCALE GENOMIC DNA]</scope>
    <source>
        <strain evidence="4">KCTC 23969</strain>
    </source>
</reference>
<dbReference type="Gene3D" id="3.40.630.30">
    <property type="match status" value="1"/>
</dbReference>
<keyword evidence="4" id="KW-1185">Reference proteome</keyword>
<evidence type="ECO:0000259" key="2">
    <source>
        <dbReference type="PROSITE" id="PS51186"/>
    </source>
</evidence>
<dbReference type="SUPFAM" id="SSF55729">
    <property type="entry name" value="Acyl-CoA N-acyltransferases (Nat)"/>
    <property type="match status" value="1"/>
</dbReference>
<dbReference type="GO" id="GO:0016747">
    <property type="term" value="F:acyltransferase activity, transferring groups other than amino-acyl groups"/>
    <property type="evidence" value="ECO:0007669"/>
    <property type="project" value="InterPro"/>
</dbReference>
<evidence type="ECO:0000256" key="1">
    <source>
        <dbReference type="SAM" id="Coils"/>
    </source>
</evidence>